<name>A0A0C3NYX1_PISTI</name>
<evidence type="ECO:0000313" key="1">
    <source>
        <dbReference type="EMBL" id="KIO06025.1"/>
    </source>
</evidence>
<accession>A0A0C3NYX1</accession>
<reference evidence="1 2" key="1">
    <citation type="submission" date="2014-04" db="EMBL/GenBank/DDBJ databases">
        <authorList>
            <consortium name="DOE Joint Genome Institute"/>
            <person name="Kuo A."/>
            <person name="Kohler A."/>
            <person name="Costa M.D."/>
            <person name="Nagy L.G."/>
            <person name="Floudas D."/>
            <person name="Copeland A."/>
            <person name="Barry K.W."/>
            <person name="Cichocki N."/>
            <person name="Veneault-Fourrey C."/>
            <person name="LaButti K."/>
            <person name="Lindquist E.A."/>
            <person name="Lipzen A."/>
            <person name="Lundell T."/>
            <person name="Morin E."/>
            <person name="Murat C."/>
            <person name="Sun H."/>
            <person name="Tunlid A."/>
            <person name="Henrissat B."/>
            <person name="Grigoriev I.V."/>
            <person name="Hibbett D.S."/>
            <person name="Martin F."/>
            <person name="Nordberg H.P."/>
            <person name="Cantor M.N."/>
            <person name="Hua S.X."/>
        </authorList>
    </citation>
    <scope>NUCLEOTIDE SEQUENCE [LARGE SCALE GENOMIC DNA]</scope>
    <source>
        <strain evidence="1 2">Marx 270</strain>
    </source>
</reference>
<keyword evidence="2" id="KW-1185">Reference proteome</keyword>
<organism evidence="1 2">
    <name type="scientific">Pisolithus tinctorius Marx 270</name>
    <dbReference type="NCBI Taxonomy" id="870435"/>
    <lineage>
        <taxon>Eukaryota</taxon>
        <taxon>Fungi</taxon>
        <taxon>Dikarya</taxon>
        <taxon>Basidiomycota</taxon>
        <taxon>Agaricomycotina</taxon>
        <taxon>Agaricomycetes</taxon>
        <taxon>Agaricomycetidae</taxon>
        <taxon>Boletales</taxon>
        <taxon>Sclerodermatineae</taxon>
        <taxon>Pisolithaceae</taxon>
        <taxon>Pisolithus</taxon>
    </lineage>
</organism>
<dbReference type="EMBL" id="KN831964">
    <property type="protein sequence ID" value="KIO06025.1"/>
    <property type="molecule type" value="Genomic_DNA"/>
</dbReference>
<evidence type="ECO:0000313" key="2">
    <source>
        <dbReference type="Proteomes" id="UP000054217"/>
    </source>
</evidence>
<dbReference type="Proteomes" id="UP000054217">
    <property type="component" value="Unassembled WGS sequence"/>
</dbReference>
<reference evidence="2" key="2">
    <citation type="submission" date="2015-01" db="EMBL/GenBank/DDBJ databases">
        <title>Evolutionary Origins and Diversification of the Mycorrhizal Mutualists.</title>
        <authorList>
            <consortium name="DOE Joint Genome Institute"/>
            <consortium name="Mycorrhizal Genomics Consortium"/>
            <person name="Kohler A."/>
            <person name="Kuo A."/>
            <person name="Nagy L.G."/>
            <person name="Floudas D."/>
            <person name="Copeland A."/>
            <person name="Barry K.W."/>
            <person name="Cichocki N."/>
            <person name="Veneault-Fourrey C."/>
            <person name="LaButti K."/>
            <person name="Lindquist E.A."/>
            <person name="Lipzen A."/>
            <person name="Lundell T."/>
            <person name="Morin E."/>
            <person name="Murat C."/>
            <person name="Riley R."/>
            <person name="Ohm R."/>
            <person name="Sun H."/>
            <person name="Tunlid A."/>
            <person name="Henrissat B."/>
            <person name="Grigoriev I.V."/>
            <person name="Hibbett D.S."/>
            <person name="Martin F."/>
        </authorList>
    </citation>
    <scope>NUCLEOTIDE SEQUENCE [LARGE SCALE GENOMIC DNA]</scope>
    <source>
        <strain evidence="2">Marx 270</strain>
    </source>
</reference>
<dbReference type="InParanoid" id="A0A0C3NYX1"/>
<dbReference type="AlphaFoldDB" id="A0A0C3NYX1"/>
<protein>
    <submittedName>
        <fullName evidence="1">Uncharacterized protein</fullName>
    </submittedName>
</protein>
<dbReference type="HOGENOM" id="CLU_2758811_0_0_1"/>
<proteinExistence type="predicted"/>
<gene>
    <name evidence="1" type="ORF">M404DRAFT_491225</name>
</gene>
<sequence length="70" mass="8278">MRTVQLTRLVQILLSTRYRSSFSGFRLFLRKIMFCKKKKESAPCLQSKVGLWSEHRNKRMLLPCVHALPL</sequence>